<name>A0A4C1Z293_EUMVA</name>
<dbReference type="InterPro" id="IPR011527">
    <property type="entry name" value="ABC1_TM_dom"/>
</dbReference>
<dbReference type="Pfam" id="PF00664">
    <property type="entry name" value="ABC_membrane"/>
    <property type="match status" value="1"/>
</dbReference>
<evidence type="ECO:0000259" key="10">
    <source>
        <dbReference type="PROSITE" id="PS50929"/>
    </source>
</evidence>
<keyword evidence="12" id="KW-1185">Reference proteome</keyword>
<keyword evidence="4" id="KW-0547">Nucleotide-binding</keyword>
<feature type="region of interest" description="Disordered" evidence="8">
    <location>
        <begin position="711"/>
        <end position="766"/>
    </location>
</feature>
<dbReference type="PANTHER" id="PTHR24223:SF461">
    <property type="entry name" value="ATP-BINDING CASSETTE SUB-FAMILY C MEMBER SUR"/>
    <property type="match status" value="1"/>
</dbReference>
<dbReference type="InterPro" id="IPR003593">
    <property type="entry name" value="AAA+_ATPase"/>
</dbReference>
<evidence type="ECO:0000256" key="6">
    <source>
        <dbReference type="ARBA" id="ARBA00022989"/>
    </source>
</evidence>
<dbReference type="InterPro" id="IPR003439">
    <property type="entry name" value="ABC_transporter-like_ATP-bd"/>
</dbReference>
<evidence type="ECO:0000256" key="1">
    <source>
        <dbReference type="ARBA" id="ARBA00004370"/>
    </source>
</evidence>
<feature type="compositionally biased region" description="Gly residues" evidence="8">
    <location>
        <begin position="721"/>
        <end position="732"/>
    </location>
</feature>
<feature type="compositionally biased region" description="Polar residues" evidence="8">
    <location>
        <begin position="745"/>
        <end position="766"/>
    </location>
</feature>
<dbReference type="InterPro" id="IPR036640">
    <property type="entry name" value="ABC1_TM_sf"/>
</dbReference>
<dbReference type="Proteomes" id="UP000299102">
    <property type="component" value="Unassembled WGS sequence"/>
</dbReference>
<feature type="domain" description="ABC transmembrane type-1" evidence="10">
    <location>
        <begin position="86"/>
        <end position="334"/>
    </location>
</feature>
<organism evidence="11 12">
    <name type="scientific">Eumeta variegata</name>
    <name type="common">Bagworm moth</name>
    <name type="synonym">Eumeta japonica</name>
    <dbReference type="NCBI Taxonomy" id="151549"/>
    <lineage>
        <taxon>Eukaryota</taxon>
        <taxon>Metazoa</taxon>
        <taxon>Ecdysozoa</taxon>
        <taxon>Arthropoda</taxon>
        <taxon>Hexapoda</taxon>
        <taxon>Insecta</taxon>
        <taxon>Pterygota</taxon>
        <taxon>Neoptera</taxon>
        <taxon>Endopterygota</taxon>
        <taxon>Lepidoptera</taxon>
        <taxon>Glossata</taxon>
        <taxon>Ditrysia</taxon>
        <taxon>Tineoidea</taxon>
        <taxon>Psychidae</taxon>
        <taxon>Oiketicinae</taxon>
        <taxon>Eumeta</taxon>
    </lineage>
</organism>
<dbReference type="OrthoDB" id="6500128at2759"/>
<evidence type="ECO:0000256" key="5">
    <source>
        <dbReference type="ARBA" id="ARBA00022840"/>
    </source>
</evidence>
<keyword evidence="2" id="KW-0813">Transport</keyword>
<dbReference type="SMART" id="SM00382">
    <property type="entry name" value="AAA"/>
    <property type="match status" value="1"/>
</dbReference>
<evidence type="ECO:0000259" key="9">
    <source>
        <dbReference type="PROSITE" id="PS50893"/>
    </source>
</evidence>
<evidence type="ECO:0000313" key="11">
    <source>
        <dbReference type="EMBL" id="GBP81154.1"/>
    </source>
</evidence>
<proteinExistence type="predicted"/>
<dbReference type="Gene3D" id="1.20.1560.10">
    <property type="entry name" value="ABC transporter type 1, transmembrane domain"/>
    <property type="match status" value="1"/>
</dbReference>
<dbReference type="PROSITE" id="PS50893">
    <property type="entry name" value="ABC_TRANSPORTER_2"/>
    <property type="match status" value="1"/>
</dbReference>
<dbReference type="InterPro" id="IPR050173">
    <property type="entry name" value="ABC_transporter_C-like"/>
</dbReference>
<dbReference type="Gene3D" id="3.40.50.300">
    <property type="entry name" value="P-loop containing nucleotide triphosphate hydrolases"/>
    <property type="match status" value="1"/>
</dbReference>
<dbReference type="InterPro" id="IPR027417">
    <property type="entry name" value="P-loop_NTPase"/>
</dbReference>
<dbReference type="AlphaFoldDB" id="A0A4C1Z293"/>
<evidence type="ECO:0000256" key="7">
    <source>
        <dbReference type="ARBA" id="ARBA00023136"/>
    </source>
</evidence>
<evidence type="ECO:0000256" key="4">
    <source>
        <dbReference type="ARBA" id="ARBA00022741"/>
    </source>
</evidence>
<accession>A0A4C1Z293</accession>
<dbReference type="STRING" id="151549.A0A4C1Z293"/>
<dbReference type="InterPro" id="IPR017871">
    <property type="entry name" value="ABC_transporter-like_CS"/>
</dbReference>
<dbReference type="GO" id="GO:0005524">
    <property type="term" value="F:ATP binding"/>
    <property type="evidence" value="ECO:0007669"/>
    <property type="project" value="UniProtKB-KW"/>
</dbReference>
<dbReference type="PROSITE" id="PS00211">
    <property type="entry name" value="ABC_TRANSPORTER_1"/>
    <property type="match status" value="1"/>
</dbReference>
<dbReference type="GO" id="GO:0016887">
    <property type="term" value="F:ATP hydrolysis activity"/>
    <property type="evidence" value="ECO:0007669"/>
    <property type="project" value="InterPro"/>
</dbReference>
<comment type="subcellular location">
    <subcellularLocation>
        <location evidence="1">Membrane</location>
    </subcellularLocation>
</comment>
<dbReference type="SUPFAM" id="SSF90123">
    <property type="entry name" value="ABC transporter transmembrane region"/>
    <property type="match status" value="1"/>
</dbReference>
<gene>
    <name evidence="11" type="primary">ABCC9</name>
    <name evidence="11" type="ORF">EVAR_25079_1</name>
</gene>
<dbReference type="GO" id="GO:0016020">
    <property type="term" value="C:membrane"/>
    <property type="evidence" value="ECO:0007669"/>
    <property type="project" value="UniProtKB-SubCell"/>
</dbReference>
<dbReference type="PANTHER" id="PTHR24223">
    <property type="entry name" value="ATP-BINDING CASSETTE SUB-FAMILY C"/>
    <property type="match status" value="1"/>
</dbReference>
<reference evidence="11 12" key="1">
    <citation type="journal article" date="2019" name="Commun. Biol.">
        <title>The bagworm genome reveals a unique fibroin gene that provides high tensile strength.</title>
        <authorList>
            <person name="Kono N."/>
            <person name="Nakamura H."/>
            <person name="Ohtoshi R."/>
            <person name="Tomita M."/>
            <person name="Numata K."/>
            <person name="Arakawa K."/>
        </authorList>
    </citation>
    <scope>NUCLEOTIDE SEQUENCE [LARGE SCALE GENOMIC DNA]</scope>
</reference>
<evidence type="ECO:0000256" key="8">
    <source>
        <dbReference type="SAM" id="MobiDB-lite"/>
    </source>
</evidence>
<keyword evidence="5 11" id="KW-0067">ATP-binding</keyword>
<feature type="domain" description="ABC transporter" evidence="9">
    <location>
        <begin position="457"/>
        <end position="675"/>
    </location>
</feature>
<dbReference type="Pfam" id="PF00005">
    <property type="entry name" value="ABC_tran"/>
    <property type="match status" value="1"/>
</dbReference>
<sequence length="766" mass="84405">MEKEDLGLLPENERSAGHCEKFEKLYIKSMVRKFYLQFVPATTCDFCTTMLIILKRLIDLSQEQNNAKGCRMLRCYAAMVWPNFYLGGLLKLLGDAMSLVPPFGLAVVVRHVQEPAVSDFDAHTPVTIGEFFNNGYAIVLIVTLCTICQSILSQSSTHLVTVEGIRLKTSLQARNSSRIALKHSQNKEEHAPLIATPPDARNPAGLLTNLVSHDTYNVMSCTWICHYIWTVPLKVILILYLLYSKLGPSAILGSATSMLLIIPIQFYIGKKISVNSKEISAKSDHRISKMTEILQGINVIKLYVWEDIFKEKILNLREVELNLLKKDSIYWSFLRDSEHLTAANVFASLALFNQLSIPLLVLPVTVLMVIQAKISTTRISDFLMLPESGNAKEDSHSHCPYEVQQTKGVGQRVNNDDSILQSVTESSDSEIEDSDIEEHFEDYPNNINDENNKKVLVQYKDAQFSWTSKDISSLEIDELQIPAGQLIMVVGTTGSGKSSLLSAAIGEMRLERGDVSWTRPTSKWYAGQPPWLLEDSVRDNIVMGGAWNPRRYARVLRTTGLHSDLQLLPGARGAPLSGGQRVRVCLARALYGRARLLALDEPLGSLDAALARHVVVRGLVPAARAGRTILLATNRLELLHYANMVIVIENGRVSCKGRVGRNATGVLSQWWRMGDEARAAAARNGVGPPGGTTQERDTLIRTLSRAKLRSFVGETSRMRSDGGGSASAGGSTGAREQRLAPAAPSDTTAQPASSSVIAARSQSWPL</sequence>
<dbReference type="GO" id="GO:0140359">
    <property type="term" value="F:ABC-type transporter activity"/>
    <property type="evidence" value="ECO:0007669"/>
    <property type="project" value="InterPro"/>
</dbReference>
<evidence type="ECO:0000313" key="12">
    <source>
        <dbReference type="Proteomes" id="UP000299102"/>
    </source>
</evidence>
<dbReference type="PROSITE" id="PS50929">
    <property type="entry name" value="ABC_TM1F"/>
    <property type="match status" value="1"/>
</dbReference>
<dbReference type="SUPFAM" id="SSF52540">
    <property type="entry name" value="P-loop containing nucleoside triphosphate hydrolases"/>
    <property type="match status" value="1"/>
</dbReference>
<dbReference type="EMBL" id="BGZK01001498">
    <property type="protein sequence ID" value="GBP81154.1"/>
    <property type="molecule type" value="Genomic_DNA"/>
</dbReference>
<evidence type="ECO:0000256" key="2">
    <source>
        <dbReference type="ARBA" id="ARBA00022448"/>
    </source>
</evidence>
<protein>
    <submittedName>
        <fullName evidence="11">ATP-binding cassette sub-family C member 9</fullName>
    </submittedName>
</protein>
<keyword evidence="6" id="KW-1133">Transmembrane helix</keyword>
<keyword evidence="7" id="KW-0472">Membrane</keyword>
<comment type="caution">
    <text evidence="11">The sequence shown here is derived from an EMBL/GenBank/DDBJ whole genome shotgun (WGS) entry which is preliminary data.</text>
</comment>
<evidence type="ECO:0000256" key="3">
    <source>
        <dbReference type="ARBA" id="ARBA00022692"/>
    </source>
</evidence>
<keyword evidence="3" id="KW-0812">Transmembrane</keyword>